<dbReference type="PANTHER" id="PTHR31120">
    <property type="entry name" value="METALLOPROTEASE TIKI"/>
    <property type="match status" value="1"/>
</dbReference>
<evidence type="ECO:0000256" key="8">
    <source>
        <dbReference type="ARBA" id="ARBA00022801"/>
    </source>
</evidence>
<name>A0A9D9HN53_9SPIR</name>
<evidence type="ECO:0000256" key="5">
    <source>
        <dbReference type="ARBA" id="ARBA00022692"/>
    </source>
</evidence>
<sequence length="271" mass="31188">MFWKIQGENCTVYILGTLHGSSENILNLDKEILNCFDNSELYYSELSKSLAENLMAFPMDYIGDFFEPVYQIPGEFSHNENKLISKIIGEDVYRKFSSFHPFLLYTLLSGKKENKGENIYSVDKFLIDRLGDKDYQGLDTEESFKDSLCPGSFDDYIALIKEFLKKYPDFKEEEELEKDLISAYLEGDCRKFSGILDKIYTPENNDLTEYYKSFNEKVLSARNRLWADKIKIVLNGDKDVFIFAGAAHFCGRNSIFEILANEGILVIPAGL</sequence>
<dbReference type="PANTHER" id="PTHR31120:SF6">
    <property type="entry name" value="METALLOPROTEASE TIKI HOMOLOG"/>
    <property type="match status" value="1"/>
</dbReference>
<evidence type="ECO:0000313" key="13">
    <source>
        <dbReference type="EMBL" id="MBO8456928.1"/>
    </source>
</evidence>
<accession>A0A9D9HN53</accession>
<keyword evidence="4" id="KW-0645">Protease</keyword>
<dbReference type="AlphaFoldDB" id="A0A9D9HN53"/>
<evidence type="ECO:0000256" key="12">
    <source>
        <dbReference type="ARBA" id="ARBA00023180"/>
    </source>
</evidence>
<comment type="cofactor">
    <cofactor evidence="1">
        <name>Mn(2+)</name>
        <dbReference type="ChEBI" id="CHEBI:29035"/>
    </cofactor>
</comment>
<keyword evidence="11" id="KW-0472">Membrane</keyword>
<evidence type="ECO:0000256" key="10">
    <source>
        <dbReference type="ARBA" id="ARBA00023049"/>
    </source>
</evidence>
<keyword evidence="12" id="KW-0325">Glycoprotein</keyword>
<keyword evidence="8" id="KW-0378">Hydrolase</keyword>
<evidence type="ECO:0000256" key="1">
    <source>
        <dbReference type="ARBA" id="ARBA00001936"/>
    </source>
</evidence>
<evidence type="ECO:0000256" key="2">
    <source>
        <dbReference type="ARBA" id="ARBA00001941"/>
    </source>
</evidence>
<dbReference type="GO" id="GO:0004222">
    <property type="term" value="F:metalloendopeptidase activity"/>
    <property type="evidence" value="ECO:0007669"/>
    <property type="project" value="TreeGrafter"/>
</dbReference>
<comment type="subcellular location">
    <subcellularLocation>
        <location evidence="3">Membrane</location>
        <topology evidence="3">Single-pass type I membrane protein</topology>
    </subcellularLocation>
</comment>
<reference evidence="13" key="1">
    <citation type="submission" date="2020-10" db="EMBL/GenBank/DDBJ databases">
        <authorList>
            <person name="Gilroy R."/>
        </authorList>
    </citation>
    <scope>NUCLEOTIDE SEQUENCE</scope>
    <source>
        <strain evidence="13">10532</strain>
    </source>
</reference>
<evidence type="ECO:0000256" key="7">
    <source>
        <dbReference type="ARBA" id="ARBA00022729"/>
    </source>
</evidence>
<evidence type="ECO:0000256" key="11">
    <source>
        <dbReference type="ARBA" id="ARBA00023136"/>
    </source>
</evidence>
<keyword evidence="6" id="KW-0479">Metal-binding</keyword>
<organism evidence="13 14">
    <name type="scientific">Candidatus Gallitreponema excrementavium</name>
    <dbReference type="NCBI Taxonomy" id="2840840"/>
    <lineage>
        <taxon>Bacteria</taxon>
        <taxon>Pseudomonadati</taxon>
        <taxon>Spirochaetota</taxon>
        <taxon>Spirochaetia</taxon>
        <taxon>Spirochaetales</taxon>
        <taxon>Candidatus Gallitreponema</taxon>
    </lineage>
</organism>
<dbReference type="Pfam" id="PF01963">
    <property type="entry name" value="TraB_PrgY_gumN"/>
    <property type="match status" value="1"/>
</dbReference>
<dbReference type="GO" id="GO:0016020">
    <property type="term" value="C:membrane"/>
    <property type="evidence" value="ECO:0007669"/>
    <property type="project" value="UniProtKB-SubCell"/>
</dbReference>
<keyword evidence="7" id="KW-0732">Signal</keyword>
<keyword evidence="9" id="KW-1133">Transmembrane helix</keyword>
<evidence type="ECO:0000256" key="4">
    <source>
        <dbReference type="ARBA" id="ARBA00022670"/>
    </source>
</evidence>
<evidence type="ECO:0000256" key="9">
    <source>
        <dbReference type="ARBA" id="ARBA00022989"/>
    </source>
</evidence>
<proteinExistence type="predicted"/>
<reference evidence="13" key="2">
    <citation type="journal article" date="2021" name="PeerJ">
        <title>Extensive microbial diversity within the chicken gut microbiome revealed by metagenomics and culture.</title>
        <authorList>
            <person name="Gilroy R."/>
            <person name="Ravi A."/>
            <person name="Getino M."/>
            <person name="Pursley I."/>
            <person name="Horton D.L."/>
            <person name="Alikhan N.F."/>
            <person name="Baker D."/>
            <person name="Gharbi K."/>
            <person name="Hall N."/>
            <person name="Watson M."/>
            <person name="Adriaenssens E.M."/>
            <person name="Foster-Nyarko E."/>
            <person name="Jarju S."/>
            <person name="Secka A."/>
            <person name="Antonio M."/>
            <person name="Oren A."/>
            <person name="Chaudhuri R.R."/>
            <person name="La Ragione R."/>
            <person name="Hildebrand F."/>
            <person name="Pallen M.J."/>
        </authorList>
    </citation>
    <scope>NUCLEOTIDE SEQUENCE</scope>
    <source>
        <strain evidence="13">10532</strain>
    </source>
</reference>
<dbReference type="CDD" id="cd14789">
    <property type="entry name" value="Tiki"/>
    <property type="match status" value="1"/>
</dbReference>
<dbReference type="InterPro" id="IPR002816">
    <property type="entry name" value="TraB/PrgY/GumN_fam"/>
</dbReference>
<comment type="cofactor">
    <cofactor evidence="2">
        <name>Co(2+)</name>
        <dbReference type="ChEBI" id="CHEBI:48828"/>
    </cofactor>
</comment>
<evidence type="ECO:0000256" key="6">
    <source>
        <dbReference type="ARBA" id="ARBA00022723"/>
    </source>
</evidence>
<dbReference type="GO" id="GO:0046872">
    <property type="term" value="F:metal ion binding"/>
    <property type="evidence" value="ECO:0007669"/>
    <property type="project" value="UniProtKB-KW"/>
</dbReference>
<dbReference type="EMBL" id="JADIMM010000023">
    <property type="protein sequence ID" value="MBO8456928.1"/>
    <property type="molecule type" value="Genomic_DNA"/>
</dbReference>
<dbReference type="GO" id="GO:0006508">
    <property type="term" value="P:proteolysis"/>
    <property type="evidence" value="ECO:0007669"/>
    <property type="project" value="UniProtKB-KW"/>
</dbReference>
<dbReference type="GO" id="GO:0030178">
    <property type="term" value="P:negative regulation of Wnt signaling pathway"/>
    <property type="evidence" value="ECO:0007669"/>
    <property type="project" value="InterPro"/>
</dbReference>
<comment type="caution">
    <text evidence="13">The sequence shown here is derived from an EMBL/GenBank/DDBJ whole genome shotgun (WGS) entry which is preliminary data.</text>
</comment>
<keyword evidence="5" id="KW-0812">Transmembrane</keyword>
<dbReference type="InterPro" id="IPR040230">
    <property type="entry name" value="TIKI1/2-like"/>
</dbReference>
<protein>
    <submittedName>
        <fullName evidence="13">TraB/GumN family protein</fullName>
    </submittedName>
</protein>
<keyword evidence="10" id="KW-0482">Metalloprotease</keyword>
<gene>
    <name evidence="13" type="ORF">IAA81_01720</name>
</gene>
<dbReference type="Proteomes" id="UP000823638">
    <property type="component" value="Unassembled WGS sequence"/>
</dbReference>
<evidence type="ECO:0000256" key="3">
    <source>
        <dbReference type="ARBA" id="ARBA00004479"/>
    </source>
</evidence>
<evidence type="ECO:0000313" key="14">
    <source>
        <dbReference type="Proteomes" id="UP000823638"/>
    </source>
</evidence>